<sequence length="254" mass="29820">MFRQLKRYYQQWFVPKRIPDALWHRVTSSTPVLYNLSSTDKIKLRSLTRQFLHKKTISATQNIVLTDYMKLLIAAQACLLILNLSLDYYNGWIQIIVYPDVFKVKHEYTDAAGVLHKTDRILSGESWSHGPVILSWKDVEQDIHYPRQGHNVVLHEFAHKLDMLTGSANGMPPLHAYMERQQWTEILSDAYQQLNRQLYQEGHSNINSYAATEPAEFFSVITEYFFTAPDILIAECPEVFHQFKKFYRQDKFIS</sequence>
<dbReference type="InterPro" id="IPR042252">
    <property type="entry name" value="MtfA_N"/>
</dbReference>
<proteinExistence type="predicted"/>
<evidence type="ECO:0008006" key="2">
    <source>
        <dbReference type="Google" id="ProtNLM"/>
    </source>
</evidence>
<dbReference type="GO" id="GO:0008237">
    <property type="term" value="F:metallopeptidase activity"/>
    <property type="evidence" value="ECO:0007669"/>
    <property type="project" value="InterPro"/>
</dbReference>
<dbReference type="GO" id="GO:0005829">
    <property type="term" value="C:cytosol"/>
    <property type="evidence" value="ECO:0007669"/>
    <property type="project" value="TreeGrafter"/>
</dbReference>
<dbReference type="CDD" id="cd20169">
    <property type="entry name" value="Peptidase_M90_mtfA"/>
    <property type="match status" value="1"/>
</dbReference>
<dbReference type="EMBL" id="UOFS01000005">
    <property type="protein sequence ID" value="VAW90982.1"/>
    <property type="molecule type" value="Genomic_DNA"/>
</dbReference>
<dbReference type="Pfam" id="PF06167">
    <property type="entry name" value="Peptidase_M90"/>
    <property type="match status" value="1"/>
</dbReference>
<evidence type="ECO:0000313" key="1">
    <source>
        <dbReference type="EMBL" id="VAW90982.1"/>
    </source>
</evidence>
<reference evidence="1" key="1">
    <citation type="submission" date="2018-06" db="EMBL/GenBank/DDBJ databases">
        <authorList>
            <person name="Zhirakovskaya E."/>
        </authorList>
    </citation>
    <scope>NUCLEOTIDE SEQUENCE</scope>
</reference>
<gene>
    <name evidence="1" type="ORF">MNBD_GAMMA22-3016</name>
</gene>
<accession>A0A3B0ZUB1</accession>
<dbReference type="PANTHER" id="PTHR30164">
    <property type="entry name" value="MTFA PEPTIDASE"/>
    <property type="match status" value="1"/>
</dbReference>
<dbReference type="SUPFAM" id="SSF55486">
    <property type="entry name" value="Metalloproteases ('zincins'), catalytic domain"/>
    <property type="match status" value="1"/>
</dbReference>
<protein>
    <recommendedName>
        <fullName evidence="2">Inner membrane protein</fullName>
    </recommendedName>
</protein>
<dbReference type="AlphaFoldDB" id="A0A3B0ZUB1"/>
<name>A0A3B0ZUB1_9ZZZZ</name>
<organism evidence="1">
    <name type="scientific">hydrothermal vent metagenome</name>
    <dbReference type="NCBI Taxonomy" id="652676"/>
    <lineage>
        <taxon>unclassified sequences</taxon>
        <taxon>metagenomes</taxon>
        <taxon>ecological metagenomes</taxon>
    </lineage>
</organism>
<dbReference type="InterPro" id="IPR024079">
    <property type="entry name" value="MetalloPept_cat_dom_sf"/>
</dbReference>
<dbReference type="Gene3D" id="1.10.472.150">
    <property type="entry name" value="Glucose-regulated metallo-peptidase M90, N-terminal domain"/>
    <property type="match status" value="1"/>
</dbReference>
<dbReference type="Gene3D" id="3.40.390.10">
    <property type="entry name" value="Collagenase (Catalytic Domain)"/>
    <property type="match status" value="1"/>
</dbReference>
<dbReference type="GO" id="GO:0004177">
    <property type="term" value="F:aminopeptidase activity"/>
    <property type="evidence" value="ECO:0007669"/>
    <property type="project" value="TreeGrafter"/>
</dbReference>
<dbReference type="InterPro" id="IPR010384">
    <property type="entry name" value="MtfA_fam"/>
</dbReference>
<dbReference type="PANTHER" id="PTHR30164:SF2">
    <property type="entry name" value="PROTEIN MTFA"/>
    <property type="match status" value="1"/>
</dbReference>